<evidence type="ECO:0000256" key="6">
    <source>
        <dbReference type="ARBA" id="ARBA00023136"/>
    </source>
</evidence>
<keyword evidence="10" id="KW-1185">Reference proteome</keyword>
<dbReference type="InterPro" id="IPR035906">
    <property type="entry name" value="MetI-like_sf"/>
</dbReference>
<evidence type="ECO:0000313" key="9">
    <source>
        <dbReference type="EMBL" id="KUG59479.1"/>
    </source>
</evidence>
<sequence>MLKFVIRRVLQMGLALFMLSLLLFAWLRALPGGPVSALLGERGSPEAAADLRRQLGLDQPLPVQYVRFVQRALEGDFGISTGVFRGQPAIDIFLTRLPATVELSIFALAIALTLAIPLGYIAARRRGGVLDTGLVISSLVGVAVPVFFLAFVLKYLFAVRWGLLPPSGYQTAGIDATRVTGFAVLDGILTREWDASWDAFRHLLLPAIALSSIPFAVIFRITRASVLDVMDEDYVRTARAKGLRAPVIRVRHIMRNALIPVITIIGLQVGALLAGAVLTEKVFAFPGIGQALALGFETRDYPVLQVLIMMAAIIYIVVNLLVDIAYALIDPRVRTK</sequence>
<dbReference type="PANTHER" id="PTHR43163">
    <property type="entry name" value="DIPEPTIDE TRANSPORT SYSTEM PERMEASE PROTEIN DPPB-RELATED"/>
    <property type="match status" value="1"/>
</dbReference>
<protein>
    <submittedName>
        <fullName evidence="9">Peptide ABC transporter permease</fullName>
    </submittedName>
</protein>
<dbReference type="AlphaFoldDB" id="A0A0W8IHQ1"/>
<keyword evidence="3" id="KW-1003">Cell membrane</keyword>
<comment type="similarity">
    <text evidence="7">Belongs to the binding-protein-dependent transport system permease family.</text>
</comment>
<comment type="caution">
    <text evidence="9">The sequence shown here is derived from an EMBL/GenBank/DDBJ whole genome shotgun (WGS) entry which is preliminary data.</text>
</comment>
<dbReference type="GO" id="GO:0005886">
    <property type="term" value="C:plasma membrane"/>
    <property type="evidence" value="ECO:0007669"/>
    <property type="project" value="UniProtKB-SubCell"/>
</dbReference>
<organism evidence="9 10">
    <name type="scientific">Serinicoccus chungangensis</name>
    <dbReference type="NCBI Taxonomy" id="767452"/>
    <lineage>
        <taxon>Bacteria</taxon>
        <taxon>Bacillati</taxon>
        <taxon>Actinomycetota</taxon>
        <taxon>Actinomycetes</taxon>
        <taxon>Micrococcales</taxon>
        <taxon>Ornithinimicrobiaceae</taxon>
        <taxon>Serinicoccus</taxon>
    </lineage>
</organism>
<accession>A0A0W8IHQ1</accession>
<gene>
    <name evidence="9" type="ORF">AVL62_07010</name>
</gene>
<dbReference type="OrthoDB" id="5169641at2"/>
<dbReference type="Pfam" id="PF19300">
    <property type="entry name" value="BPD_transp_1_N"/>
    <property type="match status" value="1"/>
</dbReference>
<evidence type="ECO:0000256" key="7">
    <source>
        <dbReference type="RuleBase" id="RU363032"/>
    </source>
</evidence>
<dbReference type="InterPro" id="IPR000515">
    <property type="entry name" value="MetI-like"/>
</dbReference>
<evidence type="ECO:0000256" key="3">
    <source>
        <dbReference type="ARBA" id="ARBA00022475"/>
    </source>
</evidence>
<evidence type="ECO:0000259" key="8">
    <source>
        <dbReference type="PROSITE" id="PS50928"/>
    </source>
</evidence>
<feature type="transmembrane region" description="Helical" evidence="7">
    <location>
        <begin position="203"/>
        <end position="221"/>
    </location>
</feature>
<keyword evidence="4 7" id="KW-0812">Transmembrane</keyword>
<evidence type="ECO:0000313" key="10">
    <source>
        <dbReference type="Proteomes" id="UP000054837"/>
    </source>
</evidence>
<evidence type="ECO:0000256" key="5">
    <source>
        <dbReference type="ARBA" id="ARBA00022989"/>
    </source>
</evidence>
<name>A0A0W8IHQ1_9MICO</name>
<dbReference type="Pfam" id="PF00528">
    <property type="entry name" value="BPD_transp_1"/>
    <property type="match status" value="1"/>
</dbReference>
<dbReference type="PANTHER" id="PTHR43163:SF6">
    <property type="entry name" value="DIPEPTIDE TRANSPORT SYSTEM PERMEASE PROTEIN DPPB-RELATED"/>
    <property type="match status" value="1"/>
</dbReference>
<dbReference type="InterPro" id="IPR045621">
    <property type="entry name" value="BPD_transp_1_N"/>
</dbReference>
<evidence type="ECO:0000256" key="4">
    <source>
        <dbReference type="ARBA" id="ARBA00022692"/>
    </source>
</evidence>
<feature type="transmembrane region" description="Helical" evidence="7">
    <location>
        <begin position="306"/>
        <end position="329"/>
    </location>
</feature>
<feature type="transmembrane region" description="Helical" evidence="7">
    <location>
        <begin position="103"/>
        <end position="122"/>
    </location>
</feature>
<feature type="transmembrane region" description="Helical" evidence="7">
    <location>
        <begin position="257"/>
        <end position="278"/>
    </location>
</feature>
<dbReference type="PROSITE" id="PS50928">
    <property type="entry name" value="ABC_TM1"/>
    <property type="match status" value="1"/>
</dbReference>
<dbReference type="CDD" id="cd06261">
    <property type="entry name" value="TM_PBP2"/>
    <property type="match status" value="1"/>
</dbReference>
<evidence type="ECO:0000256" key="1">
    <source>
        <dbReference type="ARBA" id="ARBA00004651"/>
    </source>
</evidence>
<reference evidence="9 10" key="1">
    <citation type="submission" date="2015-12" db="EMBL/GenBank/DDBJ databases">
        <title>Serinicoccus chungangenesis strain CD08_5 genome sequencing and assembly.</title>
        <authorList>
            <person name="Chander A.M."/>
            <person name="Kaur G."/>
            <person name="Nair G.R."/>
            <person name="Dhawan D.K."/>
            <person name="Kochhar R.K."/>
            <person name="Mayilraj S."/>
            <person name="Bhadada S.K."/>
        </authorList>
    </citation>
    <scope>NUCLEOTIDE SEQUENCE [LARGE SCALE GENOMIC DNA]</scope>
    <source>
        <strain evidence="9 10">CD08_5</strain>
    </source>
</reference>
<dbReference type="Gene3D" id="1.10.3720.10">
    <property type="entry name" value="MetI-like"/>
    <property type="match status" value="1"/>
</dbReference>
<keyword evidence="6 7" id="KW-0472">Membrane</keyword>
<dbReference type="GO" id="GO:0055085">
    <property type="term" value="P:transmembrane transport"/>
    <property type="evidence" value="ECO:0007669"/>
    <property type="project" value="InterPro"/>
</dbReference>
<keyword evidence="2 7" id="KW-0813">Transport</keyword>
<dbReference type="EMBL" id="LQBL01000002">
    <property type="protein sequence ID" value="KUG59479.1"/>
    <property type="molecule type" value="Genomic_DNA"/>
</dbReference>
<evidence type="ECO:0000256" key="2">
    <source>
        <dbReference type="ARBA" id="ARBA00022448"/>
    </source>
</evidence>
<dbReference type="Proteomes" id="UP000054837">
    <property type="component" value="Unassembled WGS sequence"/>
</dbReference>
<comment type="subcellular location">
    <subcellularLocation>
        <location evidence="1 7">Cell membrane</location>
        <topology evidence="1 7">Multi-pass membrane protein</topology>
    </subcellularLocation>
</comment>
<feature type="domain" description="ABC transmembrane type-1" evidence="8">
    <location>
        <begin position="97"/>
        <end position="322"/>
    </location>
</feature>
<keyword evidence="5 7" id="KW-1133">Transmembrane helix</keyword>
<dbReference type="STRING" id="767452.AVL62_07010"/>
<dbReference type="SUPFAM" id="SSF161098">
    <property type="entry name" value="MetI-like"/>
    <property type="match status" value="1"/>
</dbReference>
<feature type="transmembrane region" description="Helical" evidence="7">
    <location>
        <begin position="134"/>
        <end position="157"/>
    </location>
</feature>
<proteinExistence type="inferred from homology"/>
<dbReference type="RefSeq" id="WP_058889953.1">
    <property type="nucleotide sequence ID" value="NZ_LQBL01000002.1"/>
</dbReference>